<evidence type="ECO:0000313" key="3">
    <source>
        <dbReference type="Proteomes" id="UP001433268"/>
    </source>
</evidence>
<accession>A0ABR1V6L2</accession>
<dbReference type="GeneID" id="92050939"/>
<evidence type="ECO:0000256" key="1">
    <source>
        <dbReference type="SAM" id="SignalP"/>
    </source>
</evidence>
<dbReference type="Proteomes" id="UP001433268">
    <property type="component" value="Unassembled WGS sequence"/>
</dbReference>
<dbReference type="RefSeq" id="XP_066663571.1">
    <property type="nucleotide sequence ID" value="XM_066817879.1"/>
</dbReference>
<gene>
    <name evidence="2" type="ORF">PG997_013565</name>
</gene>
<proteinExistence type="predicted"/>
<sequence length="144" mass="14985">MKTVPIALLLVGFAAATTQTPKIGDAYESLLPSGWPWTGTNCPPTFPCGMYPVSVTSAADDDDTAPTPTVLAIITTAPGLAAAEETIVAAAVVRERVEGGSWKDTTLATVIMAVTTPHMLGWGLREGCAGTCGRNGWWMEGYAV</sequence>
<evidence type="ECO:0000313" key="2">
    <source>
        <dbReference type="EMBL" id="KAK8066818.1"/>
    </source>
</evidence>
<name>A0ABR1V6L2_9PEZI</name>
<organism evidence="2 3">
    <name type="scientific">Apiospora hydei</name>
    <dbReference type="NCBI Taxonomy" id="1337664"/>
    <lineage>
        <taxon>Eukaryota</taxon>
        <taxon>Fungi</taxon>
        <taxon>Dikarya</taxon>
        <taxon>Ascomycota</taxon>
        <taxon>Pezizomycotina</taxon>
        <taxon>Sordariomycetes</taxon>
        <taxon>Xylariomycetidae</taxon>
        <taxon>Amphisphaeriales</taxon>
        <taxon>Apiosporaceae</taxon>
        <taxon>Apiospora</taxon>
    </lineage>
</organism>
<feature type="chain" id="PRO_5046306203" evidence="1">
    <location>
        <begin position="17"/>
        <end position="144"/>
    </location>
</feature>
<feature type="signal peptide" evidence="1">
    <location>
        <begin position="1"/>
        <end position="16"/>
    </location>
</feature>
<comment type="caution">
    <text evidence="2">The sequence shown here is derived from an EMBL/GenBank/DDBJ whole genome shotgun (WGS) entry which is preliminary data.</text>
</comment>
<keyword evidence="3" id="KW-1185">Reference proteome</keyword>
<reference evidence="2 3" key="1">
    <citation type="submission" date="2023-01" db="EMBL/GenBank/DDBJ databases">
        <title>Analysis of 21 Apiospora genomes using comparative genomics revels a genus with tremendous synthesis potential of carbohydrate active enzymes and secondary metabolites.</title>
        <authorList>
            <person name="Sorensen T."/>
        </authorList>
    </citation>
    <scope>NUCLEOTIDE SEQUENCE [LARGE SCALE GENOMIC DNA]</scope>
    <source>
        <strain evidence="2 3">CBS 114990</strain>
    </source>
</reference>
<protein>
    <submittedName>
        <fullName evidence="2">Uncharacterized protein</fullName>
    </submittedName>
</protein>
<keyword evidence="1" id="KW-0732">Signal</keyword>
<dbReference type="EMBL" id="JAQQWN010000009">
    <property type="protein sequence ID" value="KAK8066818.1"/>
    <property type="molecule type" value="Genomic_DNA"/>
</dbReference>